<keyword evidence="1" id="KW-1133">Transmembrane helix</keyword>
<feature type="transmembrane region" description="Helical" evidence="1">
    <location>
        <begin position="30"/>
        <end position="49"/>
    </location>
</feature>
<evidence type="ECO:0000313" key="3">
    <source>
        <dbReference type="Proteomes" id="UP000248724"/>
    </source>
</evidence>
<keyword evidence="1" id="KW-0812">Transmembrane</keyword>
<reference evidence="2 3" key="1">
    <citation type="journal article" date="2017" name="Nature">
        <title>Atmospheric trace gases support primary production in Antarctic desert surface soil.</title>
        <authorList>
            <person name="Ji M."/>
            <person name="Greening C."/>
            <person name="Vanwonterghem I."/>
            <person name="Carere C.R."/>
            <person name="Bay S.K."/>
            <person name="Steen J.A."/>
            <person name="Montgomery K."/>
            <person name="Lines T."/>
            <person name="Beardall J."/>
            <person name="van Dorst J."/>
            <person name="Snape I."/>
            <person name="Stott M.B."/>
            <person name="Hugenholtz P."/>
            <person name="Ferrari B.C."/>
        </authorList>
    </citation>
    <scope>NUCLEOTIDE SEQUENCE [LARGE SCALE GENOMIC DNA]</scope>
    <source>
        <strain evidence="2">RRmetagenome_bin12</strain>
    </source>
</reference>
<organism evidence="2 3">
    <name type="scientific">Candidatus Aeolococcus gillhamiae</name>
    <dbReference type="NCBI Taxonomy" id="3127015"/>
    <lineage>
        <taxon>Bacteria</taxon>
        <taxon>Bacillati</taxon>
        <taxon>Candidatus Dormiibacterota</taxon>
        <taxon>Candidatus Dormibacteria</taxon>
        <taxon>Candidatus Aeolococcales</taxon>
        <taxon>Candidatus Aeolococcaceae</taxon>
        <taxon>Candidatus Aeolococcus</taxon>
    </lineage>
</organism>
<feature type="non-terminal residue" evidence="2">
    <location>
        <position position="122"/>
    </location>
</feature>
<sequence>MSPLVLAAAWGGAGVVATLGVRLLRVRRLGPLVGVGLAILSITGATVGATGGPLSGGDPALARVGLGLLAAGGVALAAAHLLQGVSDGFEPLILGVVGGTVVLILAARSPLLWGLAALVAMG</sequence>
<dbReference type="AlphaFoldDB" id="A0A2W5ZBC2"/>
<accession>A0A2W5ZBC2</accession>
<comment type="caution">
    <text evidence="2">The sequence shown here is derived from an EMBL/GenBank/DDBJ whole genome shotgun (WGS) entry which is preliminary data.</text>
</comment>
<protein>
    <submittedName>
        <fullName evidence="2">Uncharacterized protein</fullName>
    </submittedName>
</protein>
<keyword evidence="1" id="KW-0472">Membrane</keyword>
<feature type="transmembrane region" description="Helical" evidence="1">
    <location>
        <begin position="61"/>
        <end position="81"/>
    </location>
</feature>
<proteinExistence type="predicted"/>
<evidence type="ECO:0000313" key="2">
    <source>
        <dbReference type="EMBL" id="PZR82700.1"/>
    </source>
</evidence>
<dbReference type="Proteomes" id="UP000248724">
    <property type="component" value="Unassembled WGS sequence"/>
</dbReference>
<dbReference type="EMBL" id="QHBU01000060">
    <property type="protein sequence ID" value="PZR82700.1"/>
    <property type="molecule type" value="Genomic_DNA"/>
</dbReference>
<gene>
    <name evidence="2" type="ORF">DLM65_03350</name>
</gene>
<name>A0A2W5ZBC2_9BACT</name>
<feature type="transmembrane region" description="Helical" evidence="1">
    <location>
        <begin position="93"/>
        <end position="120"/>
    </location>
</feature>
<evidence type="ECO:0000256" key="1">
    <source>
        <dbReference type="SAM" id="Phobius"/>
    </source>
</evidence>